<dbReference type="OMA" id="FHHMVMG"/>
<dbReference type="EMBL" id="AE016820">
    <property type="protein sequence ID" value="AAS54409.1"/>
    <property type="molecule type" value="Genomic_DNA"/>
</dbReference>
<dbReference type="InterPro" id="IPR023198">
    <property type="entry name" value="PGP-like_dom2"/>
</dbReference>
<dbReference type="PANTHER" id="PTHR18901:SF38">
    <property type="entry name" value="PSEUDOURIDINE-5'-PHOSPHATASE"/>
    <property type="match status" value="1"/>
</dbReference>
<protein>
    <submittedName>
        <fullName evidence="1">AGL081Wp</fullName>
    </submittedName>
</protein>
<dbReference type="KEGG" id="ago:AGOS_AGL081W"/>
<dbReference type="PANTHER" id="PTHR18901">
    <property type="entry name" value="2-DEOXYGLUCOSE-6-PHOSPHATE PHOSPHATASE 2"/>
    <property type="match status" value="1"/>
</dbReference>
<dbReference type="FunCoup" id="Q751A5">
    <property type="interactions" value="203"/>
</dbReference>
<dbReference type="InterPro" id="IPR023214">
    <property type="entry name" value="HAD_sf"/>
</dbReference>
<dbReference type="Pfam" id="PF00702">
    <property type="entry name" value="Hydrolase"/>
    <property type="match status" value="1"/>
</dbReference>
<dbReference type="Gene3D" id="3.40.50.1000">
    <property type="entry name" value="HAD superfamily/HAD-like"/>
    <property type="match status" value="1"/>
</dbReference>
<dbReference type="NCBIfam" id="TIGR01509">
    <property type="entry name" value="HAD-SF-IA-v3"/>
    <property type="match status" value="1"/>
</dbReference>
<dbReference type="InParanoid" id="Q751A5"/>
<sequence length="223" mass="24600">MDGLLINTEDIYTVAISKLLAQFDKGPLTWDVKIRLQGLPGREAAQKLIDHYDLPLTWEEVEKRNIALQDGLWKDSALLPGVGKLINYLKARDIPIAVCTSSSRLKFEGKTAHLRDVFDKFDIVVTGDDERIPQGRGKPFPDIWQLGLKLLNDNFGASILPAECLVFEDGIPGVESGKAFGAYVVWVPHPESLSVTGDTSAVISGKGEMLRSLEHFKPAEFGL</sequence>
<dbReference type="SUPFAM" id="SSF56784">
    <property type="entry name" value="HAD-like"/>
    <property type="match status" value="1"/>
</dbReference>
<evidence type="ECO:0000313" key="1">
    <source>
        <dbReference type="EMBL" id="AAS54409.1"/>
    </source>
</evidence>
<accession>Q751A5</accession>
<dbReference type="OrthoDB" id="40579at2759"/>
<dbReference type="Gene3D" id="1.10.150.240">
    <property type="entry name" value="Putative phosphatase, domain 2"/>
    <property type="match status" value="1"/>
</dbReference>
<dbReference type="STRING" id="284811.Q751A5"/>
<dbReference type="FunFam" id="1.10.150.240:FF:000001">
    <property type="entry name" value="Haloacid dehalogenase-like hydrolase domain"/>
    <property type="match status" value="1"/>
</dbReference>
<reference evidence="1 2" key="1">
    <citation type="journal article" date="2004" name="Science">
        <title>The Ashbya gossypii genome as a tool for mapping the ancient Saccharomyces cerevisiae genome.</title>
        <authorList>
            <person name="Dietrich F.S."/>
            <person name="Voegeli S."/>
            <person name="Brachat S."/>
            <person name="Lerch A."/>
            <person name="Gates K."/>
            <person name="Steiner S."/>
            <person name="Mohr C."/>
            <person name="Pohlmann R."/>
            <person name="Luedi P."/>
            <person name="Choi S."/>
            <person name="Wing R.A."/>
            <person name="Flavier A."/>
            <person name="Gaffney T.D."/>
            <person name="Philippsen P."/>
        </authorList>
    </citation>
    <scope>NUCLEOTIDE SEQUENCE [LARGE SCALE GENOMIC DNA]</scope>
    <source>
        <strain evidence="2">ATCC 10895 / CBS 109.51 / FGSC 9923 / NRRL Y-1056</strain>
    </source>
</reference>
<evidence type="ECO:0000313" key="2">
    <source>
        <dbReference type="Proteomes" id="UP000000591"/>
    </source>
</evidence>
<dbReference type="AlphaFoldDB" id="Q751A5"/>
<keyword evidence="2" id="KW-1185">Reference proteome</keyword>
<reference evidence="2" key="2">
    <citation type="journal article" date="2013" name="G3 (Bethesda)">
        <title>Genomes of Ashbya fungi isolated from insects reveal four mating-type loci, numerous translocations, lack of transposons, and distinct gene duplications.</title>
        <authorList>
            <person name="Dietrich F.S."/>
            <person name="Voegeli S."/>
            <person name="Kuo S."/>
            <person name="Philippsen P."/>
        </authorList>
    </citation>
    <scope>GENOME REANNOTATION</scope>
    <source>
        <strain evidence="2">ATCC 10895 / CBS 109.51 / FGSC 9923 / NRRL Y-1056</strain>
    </source>
</reference>
<gene>
    <name evidence="1" type="ORF">AGOS_AGL081W</name>
</gene>
<organism evidence="1 2">
    <name type="scientific">Eremothecium gossypii (strain ATCC 10895 / CBS 109.51 / FGSC 9923 / NRRL Y-1056)</name>
    <name type="common">Yeast</name>
    <name type="synonym">Ashbya gossypii</name>
    <dbReference type="NCBI Taxonomy" id="284811"/>
    <lineage>
        <taxon>Eukaryota</taxon>
        <taxon>Fungi</taxon>
        <taxon>Dikarya</taxon>
        <taxon>Ascomycota</taxon>
        <taxon>Saccharomycotina</taxon>
        <taxon>Saccharomycetes</taxon>
        <taxon>Saccharomycetales</taxon>
        <taxon>Saccharomycetaceae</taxon>
        <taxon>Eremothecium</taxon>
    </lineage>
</organism>
<proteinExistence type="predicted"/>
<dbReference type="GO" id="GO:0016791">
    <property type="term" value="F:phosphatase activity"/>
    <property type="evidence" value="ECO:0000318"/>
    <property type="project" value="GO_Central"/>
</dbReference>
<dbReference type="HOGENOM" id="CLU_045011_13_0_1"/>
<dbReference type="Proteomes" id="UP000000591">
    <property type="component" value="Chromosome VII"/>
</dbReference>
<name>Q751A5_EREGS</name>
<dbReference type="GeneID" id="4622884"/>
<dbReference type="eggNOG" id="KOG2914">
    <property type="taxonomic scope" value="Eukaryota"/>
</dbReference>
<dbReference type="InterPro" id="IPR036412">
    <property type="entry name" value="HAD-like_sf"/>
</dbReference>
<dbReference type="InterPro" id="IPR006439">
    <property type="entry name" value="HAD-SF_hydro_IA"/>
</dbReference>
<dbReference type="RefSeq" id="NP_986585.1">
    <property type="nucleotide sequence ID" value="NM_211647.1"/>
</dbReference>